<accession>A0A1U8ACP6</accession>
<dbReference type="GO" id="GO:0007165">
    <property type="term" value="P:signal transduction"/>
    <property type="evidence" value="ECO:0007669"/>
    <property type="project" value="InterPro"/>
</dbReference>
<dbReference type="OMA" id="IPTFKDD"/>
<dbReference type="GO" id="GO:0043531">
    <property type="term" value="F:ADP binding"/>
    <property type="evidence" value="ECO:0007669"/>
    <property type="project" value="InterPro"/>
</dbReference>
<keyword evidence="1" id="KW-0520">NAD</keyword>
<dbReference type="GeneID" id="104601546"/>
<feature type="domain" description="TIR" evidence="2">
    <location>
        <begin position="12"/>
        <end position="180"/>
    </location>
</feature>
<dbReference type="Gene3D" id="3.40.50.10140">
    <property type="entry name" value="Toll/interleukin-1 receptor homology (TIR) domain"/>
    <property type="match status" value="1"/>
</dbReference>
<evidence type="ECO:0000256" key="1">
    <source>
        <dbReference type="ARBA" id="ARBA00023027"/>
    </source>
</evidence>
<evidence type="ECO:0000313" key="4">
    <source>
        <dbReference type="RefSeq" id="XP_010263214.1"/>
    </source>
</evidence>
<keyword evidence="3" id="KW-1185">Reference proteome</keyword>
<dbReference type="Proteomes" id="UP000189703">
    <property type="component" value="Unplaced"/>
</dbReference>
<evidence type="ECO:0000313" key="3">
    <source>
        <dbReference type="Proteomes" id="UP000189703"/>
    </source>
</evidence>
<name>A0A1U8ACP6_NELNU</name>
<evidence type="ECO:0000259" key="2">
    <source>
        <dbReference type="PROSITE" id="PS50104"/>
    </source>
</evidence>
<dbReference type="GO" id="GO:0006952">
    <property type="term" value="P:defense response"/>
    <property type="evidence" value="ECO:0007669"/>
    <property type="project" value="InterPro"/>
</dbReference>
<dbReference type="OrthoDB" id="1357022at2759"/>
<dbReference type="PANTHER" id="PTHR11017">
    <property type="entry name" value="LEUCINE-RICH REPEAT-CONTAINING PROTEIN"/>
    <property type="match status" value="1"/>
</dbReference>
<protein>
    <submittedName>
        <fullName evidence="4">TMV resistance protein N-like</fullName>
    </submittedName>
</protein>
<dbReference type="SUPFAM" id="SSF52540">
    <property type="entry name" value="P-loop containing nucleoside triphosphate hydrolases"/>
    <property type="match status" value="1"/>
</dbReference>
<dbReference type="PROSITE" id="PS50104">
    <property type="entry name" value="TIR"/>
    <property type="match status" value="1"/>
</dbReference>
<dbReference type="InterPro" id="IPR044974">
    <property type="entry name" value="Disease_R_plants"/>
</dbReference>
<dbReference type="InterPro" id="IPR027417">
    <property type="entry name" value="P-loop_NTPase"/>
</dbReference>
<dbReference type="InParanoid" id="A0A1U8ACP6"/>
<dbReference type="InterPro" id="IPR035897">
    <property type="entry name" value="Toll_tir_struct_dom_sf"/>
</dbReference>
<organism evidence="3 4">
    <name type="scientific">Nelumbo nucifera</name>
    <name type="common">Sacred lotus</name>
    <dbReference type="NCBI Taxonomy" id="4432"/>
    <lineage>
        <taxon>Eukaryota</taxon>
        <taxon>Viridiplantae</taxon>
        <taxon>Streptophyta</taxon>
        <taxon>Embryophyta</taxon>
        <taxon>Tracheophyta</taxon>
        <taxon>Spermatophyta</taxon>
        <taxon>Magnoliopsida</taxon>
        <taxon>Proteales</taxon>
        <taxon>Nelumbonaceae</taxon>
        <taxon>Nelumbo</taxon>
    </lineage>
</organism>
<dbReference type="Pfam" id="PF01582">
    <property type="entry name" value="TIR"/>
    <property type="match status" value="1"/>
</dbReference>
<dbReference type="SUPFAM" id="SSF52200">
    <property type="entry name" value="Toll/Interleukin receptor TIR domain"/>
    <property type="match status" value="1"/>
</dbReference>
<dbReference type="Pfam" id="PF00931">
    <property type="entry name" value="NB-ARC"/>
    <property type="match status" value="1"/>
</dbReference>
<proteinExistence type="predicted"/>
<dbReference type="InterPro" id="IPR000157">
    <property type="entry name" value="TIR_dom"/>
</dbReference>
<dbReference type="PANTHER" id="PTHR11017:SF544">
    <property type="entry name" value="ADP-RIBOSYL CYCLASE_CYCLIC ADP-RIBOSE HYDROLASE"/>
    <property type="match status" value="1"/>
</dbReference>
<dbReference type="eggNOG" id="ENOG502QQJE">
    <property type="taxonomic scope" value="Eukaryota"/>
</dbReference>
<dbReference type="AlphaFoldDB" id="A0A1U8ACP6"/>
<dbReference type="Gene3D" id="1.10.8.430">
    <property type="entry name" value="Helical domain of apoptotic protease-activating factors"/>
    <property type="match status" value="1"/>
</dbReference>
<dbReference type="InterPro" id="IPR042197">
    <property type="entry name" value="Apaf_helical"/>
</dbReference>
<reference evidence="4" key="1">
    <citation type="submission" date="2025-08" db="UniProtKB">
        <authorList>
            <consortium name="RefSeq"/>
        </authorList>
    </citation>
    <scope>IDENTIFICATION</scope>
</reference>
<dbReference type="KEGG" id="nnu:104601546"/>
<dbReference type="PRINTS" id="PR00364">
    <property type="entry name" value="DISEASERSIST"/>
</dbReference>
<sequence length="427" mass="48326">MAPSSTFSTSQWIYDVFLSYSSDTGNNFSDHLYAALDQKGIDTYRDELRREKVQSMSELLKPIEESRICIVVFSKNYASSTRCLNELVKILECREALGQWVLPVFYDVDPSDVRKQTGCVAAAFAKHEQSFKGELLGKAKGWRAALNAAANLSGWDLPRVDNGHQSKCIQKIIELIMSKLIETSLDVATYQVGIDTRAEEVNKLLSVQSNDVRIVGICGIGGIGKTTIAKAVYNLIFHKFEGSSFISNIREASKQPNGLAQLQEQLLYDVLKKDIRISSVSRGINLLKERLPSKRVLLVLDDVDQSDQLNALARRLDWFGLGSRIIITTRNEQLLNEFEVRNIYKPKELNHDESIQLFSWHAFGQDHPIDGYMEISKHMVACLGGLPSALEDTGSRLFDRRSMPEWESALMKLKRYPYSYSQRQKLT</sequence>
<dbReference type="InterPro" id="IPR002182">
    <property type="entry name" value="NB-ARC"/>
</dbReference>
<dbReference type="RefSeq" id="XP_010263214.1">
    <property type="nucleotide sequence ID" value="XM_010264912.2"/>
</dbReference>
<dbReference type="FunFam" id="3.40.50.10140:FF:000007">
    <property type="entry name" value="Disease resistance protein (TIR-NBS-LRR class)"/>
    <property type="match status" value="1"/>
</dbReference>
<dbReference type="Gene3D" id="3.40.50.300">
    <property type="entry name" value="P-loop containing nucleotide triphosphate hydrolases"/>
    <property type="match status" value="1"/>
</dbReference>
<dbReference type="SMART" id="SM00255">
    <property type="entry name" value="TIR"/>
    <property type="match status" value="1"/>
</dbReference>
<gene>
    <name evidence="4" type="primary">LOC104601546</name>
</gene>